<comment type="caution">
    <text evidence="8">The sequence shown here is derived from an EMBL/GenBank/DDBJ whole genome shotgun (WGS) entry which is preliminary data.</text>
</comment>
<evidence type="ECO:0000256" key="2">
    <source>
        <dbReference type="ARBA" id="ARBA00012452"/>
    </source>
</evidence>
<dbReference type="InterPro" id="IPR036282">
    <property type="entry name" value="Glutathione-S-Trfase_C_sf"/>
</dbReference>
<dbReference type="InterPro" id="IPR040079">
    <property type="entry name" value="Glutathione_S-Trfase"/>
</dbReference>
<dbReference type="Pfam" id="PF00043">
    <property type="entry name" value="GST_C"/>
    <property type="match status" value="1"/>
</dbReference>
<dbReference type="Proteomes" id="UP000623467">
    <property type="component" value="Unassembled WGS sequence"/>
</dbReference>
<accession>A0A8H7CQT9</accession>
<evidence type="ECO:0000256" key="3">
    <source>
        <dbReference type="ARBA" id="ARBA00022679"/>
    </source>
</evidence>
<dbReference type="GO" id="GO:0043295">
    <property type="term" value="F:glutathione binding"/>
    <property type="evidence" value="ECO:0007669"/>
    <property type="project" value="TreeGrafter"/>
</dbReference>
<evidence type="ECO:0000256" key="1">
    <source>
        <dbReference type="ARBA" id="ARBA00010128"/>
    </source>
</evidence>
<gene>
    <name evidence="8" type="ORF">MSAN_01821500</name>
</gene>
<feature type="domain" description="GST N-terminal" evidence="6">
    <location>
        <begin position="2"/>
        <end position="83"/>
    </location>
</feature>
<dbReference type="Gene3D" id="1.20.1050.10">
    <property type="match status" value="1"/>
</dbReference>
<protein>
    <recommendedName>
        <fullName evidence="2">glutathione transferase</fullName>
        <ecNumber evidence="2">2.5.1.18</ecNumber>
    </recommendedName>
</protein>
<dbReference type="PROSITE" id="PS50405">
    <property type="entry name" value="GST_CTER"/>
    <property type="match status" value="1"/>
</dbReference>
<dbReference type="FunFam" id="1.20.1050.10:FF:000004">
    <property type="entry name" value="Glutathione S-transferase F2"/>
    <property type="match status" value="1"/>
</dbReference>
<dbReference type="Gene3D" id="3.40.30.10">
    <property type="entry name" value="Glutaredoxin"/>
    <property type="match status" value="1"/>
</dbReference>
<dbReference type="GO" id="GO:0006749">
    <property type="term" value="P:glutathione metabolic process"/>
    <property type="evidence" value="ECO:0007669"/>
    <property type="project" value="TreeGrafter"/>
</dbReference>
<dbReference type="PANTHER" id="PTHR43900">
    <property type="entry name" value="GLUTATHIONE S-TRANSFERASE RHO"/>
    <property type="match status" value="1"/>
</dbReference>
<dbReference type="PROSITE" id="PS50404">
    <property type="entry name" value="GST_NTER"/>
    <property type="match status" value="1"/>
</dbReference>
<dbReference type="OrthoDB" id="249703at2759"/>
<feature type="domain" description="GST C-terminal" evidence="7">
    <location>
        <begin position="90"/>
        <end position="218"/>
    </location>
</feature>
<dbReference type="SUPFAM" id="SSF47616">
    <property type="entry name" value="GST C-terminal domain-like"/>
    <property type="match status" value="1"/>
</dbReference>
<sequence>MVLKFYSGSFVGGGGVIVALTLAEMKIPFEHVFVDMEAKEHKTPEYLAMNPFGLVPVIDDDGFVVYESRAICRYLIEKYSNQGSNLLPKGLKERTLMEQAAAVEYATFHPALTPVLREGVFKPFRKLPVDQAVLDEALKEFSAKLDVYEVILGKHKFVAGDEFTFADLCHYAYAPLLTMGEINIMTSKGPNVTRWWNELMARPTWVKIKAEGYKKGLQ</sequence>
<keyword evidence="3 8" id="KW-0808">Transferase</keyword>
<proteinExistence type="inferred from homology"/>
<dbReference type="AlphaFoldDB" id="A0A8H7CQT9"/>
<comment type="function">
    <text evidence="5">May be involved in the conjugation of reduced glutathione to a wide number of exogenous and endogenous hydrophobic electrophiles and have a detoxification role against certain herbicides.</text>
</comment>
<organism evidence="8 9">
    <name type="scientific">Mycena sanguinolenta</name>
    <dbReference type="NCBI Taxonomy" id="230812"/>
    <lineage>
        <taxon>Eukaryota</taxon>
        <taxon>Fungi</taxon>
        <taxon>Dikarya</taxon>
        <taxon>Basidiomycota</taxon>
        <taxon>Agaricomycotina</taxon>
        <taxon>Agaricomycetes</taxon>
        <taxon>Agaricomycetidae</taxon>
        <taxon>Agaricales</taxon>
        <taxon>Marasmiineae</taxon>
        <taxon>Mycenaceae</taxon>
        <taxon>Mycena</taxon>
    </lineage>
</organism>
<evidence type="ECO:0000259" key="6">
    <source>
        <dbReference type="PROSITE" id="PS50404"/>
    </source>
</evidence>
<dbReference type="SFLD" id="SFLDG00358">
    <property type="entry name" value="Main_(cytGST)"/>
    <property type="match status" value="1"/>
</dbReference>
<keyword evidence="9" id="KW-1185">Reference proteome</keyword>
<evidence type="ECO:0000313" key="8">
    <source>
        <dbReference type="EMBL" id="KAF7346824.1"/>
    </source>
</evidence>
<dbReference type="FunFam" id="3.40.30.10:FF:000039">
    <property type="entry name" value="Glutathione S-transferase domain"/>
    <property type="match status" value="1"/>
</dbReference>
<evidence type="ECO:0000313" key="9">
    <source>
        <dbReference type="Proteomes" id="UP000623467"/>
    </source>
</evidence>
<name>A0A8H7CQT9_9AGAR</name>
<dbReference type="InterPro" id="IPR004045">
    <property type="entry name" value="Glutathione_S-Trfase_N"/>
</dbReference>
<dbReference type="GO" id="GO:0004364">
    <property type="term" value="F:glutathione transferase activity"/>
    <property type="evidence" value="ECO:0007669"/>
    <property type="project" value="UniProtKB-EC"/>
</dbReference>
<dbReference type="InterPro" id="IPR004046">
    <property type="entry name" value="GST_C"/>
</dbReference>
<dbReference type="EMBL" id="JACAZH010000018">
    <property type="protein sequence ID" value="KAF7346824.1"/>
    <property type="molecule type" value="Genomic_DNA"/>
</dbReference>
<dbReference type="InterPro" id="IPR010987">
    <property type="entry name" value="Glutathione-S-Trfase_C-like"/>
</dbReference>
<dbReference type="GO" id="GO:0005737">
    <property type="term" value="C:cytoplasm"/>
    <property type="evidence" value="ECO:0007669"/>
    <property type="project" value="TreeGrafter"/>
</dbReference>
<comment type="catalytic activity">
    <reaction evidence="4">
        <text>RX + glutathione = an S-substituted glutathione + a halide anion + H(+)</text>
        <dbReference type="Rhea" id="RHEA:16437"/>
        <dbReference type="ChEBI" id="CHEBI:15378"/>
        <dbReference type="ChEBI" id="CHEBI:16042"/>
        <dbReference type="ChEBI" id="CHEBI:17792"/>
        <dbReference type="ChEBI" id="CHEBI:57925"/>
        <dbReference type="ChEBI" id="CHEBI:90779"/>
        <dbReference type="EC" id="2.5.1.18"/>
    </reaction>
</comment>
<dbReference type="EC" id="2.5.1.18" evidence="2"/>
<evidence type="ECO:0000256" key="5">
    <source>
        <dbReference type="ARBA" id="ARBA00053259"/>
    </source>
</evidence>
<comment type="similarity">
    <text evidence="1">Belongs to the GST superfamily. Phi family.</text>
</comment>
<dbReference type="PANTHER" id="PTHR43900:SF3">
    <property type="entry name" value="GLUTATHIONE S-TRANSFERASE RHO"/>
    <property type="match status" value="1"/>
</dbReference>
<dbReference type="Pfam" id="PF13409">
    <property type="entry name" value="GST_N_2"/>
    <property type="match status" value="1"/>
</dbReference>
<dbReference type="GO" id="GO:0009636">
    <property type="term" value="P:response to toxic substance"/>
    <property type="evidence" value="ECO:0007669"/>
    <property type="project" value="UniProtKB-ARBA"/>
</dbReference>
<dbReference type="SFLD" id="SFLDS00019">
    <property type="entry name" value="Glutathione_Transferase_(cytos"/>
    <property type="match status" value="1"/>
</dbReference>
<dbReference type="SUPFAM" id="SSF52833">
    <property type="entry name" value="Thioredoxin-like"/>
    <property type="match status" value="1"/>
</dbReference>
<reference evidence="8" key="1">
    <citation type="submission" date="2020-05" db="EMBL/GenBank/DDBJ databases">
        <title>Mycena genomes resolve the evolution of fungal bioluminescence.</title>
        <authorList>
            <person name="Tsai I.J."/>
        </authorList>
    </citation>
    <scope>NUCLEOTIDE SEQUENCE</scope>
    <source>
        <strain evidence="8">160909Yilan</strain>
    </source>
</reference>
<evidence type="ECO:0000259" key="7">
    <source>
        <dbReference type="PROSITE" id="PS50405"/>
    </source>
</evidence>
<dbReference type="InterPro" id="IPR036249">
    <property type="entry name" value="Thioredoxin-like_sf"/>
</dbReference>
<evidence type="ECO:0000256" key="4">
    <source>
        <dbReference type="ARBA" id="ARBA00047960"/>
    </source>
</evidence>